<dbReference type="PANTHER" id="PTHR48098">
    <property type="entry name" value="ENTEROCHELIN ESTERASE-RELATED"/>
    <property type="match status" value="1"/>
</dbReference>
<dbReference type="SUPFAM" id="SSF53474">
    <property type="entry name" value="alpha/beta-Hydrolases"/>
    <property type="match status" value="1"/>
</dbReference>
<dbReference type="Gene3D" id="3.40.50.1820">
    <property type="entry name" value="alpha/beta hydrolase"/>
    <property type="match status" value="1"/>
</dbReference>
<dbReference type="InterPro" id="IPR000801">
    <property type="entry name" value="Esterase-like"/>
</dbReference>
<dbReference type="InterPro" id="IPR050583">
    <property type="entry name" value="Mycobacterial_A85_antigen"/>
</dbReference>
<dbReference type="RefSeq" id="WP_213483434.1">
    <property type="nucleotide sequence ID" value="NZ_CAJRAY010000017.1"/>
</dbReference>
<sequence length="262" mass="29958">MALIQCHFFSEVLGLSTTMTVILPQQTTKQIGMKGEASSGRHKTLYLLHGLSDDDSIWLRRTSIERYAAPYGLAVVMPQVHRSFYTDMHSGGKYWTFLTEELPQLARSFFPLSDRREDNFVAGLSMGGYGAFKWALRKPEMFAAAASLSGALDMANHLNRPFDSSLRPMFEQIFGPELEIAGTEHDLLWLLEQTGHADALKPKLYQCCGTSDFLYQDNLNFTEACKKTNYDLTVVYDEGEHEWGYWDRHIQRVLEWLPLERA</sequence>
<proteinExistence type="predicted"/>
<dbReference type="EMBL" id="CAJRAY010000017">
    <property type="protein sequence ID" value="CAG5079424.1"/>
    <property type="molecule type" value="Genomic_DNA"/>
</dbReference>
<evidence type="ECO:0000313" key="1">
    <source>
        <dbReference type="EMBL" id="CAG5079424.1"/>
    </source>
</evidence>
<protein>
    <submittedName>
        <fullName evidence="1">Carbohydrate esterase family 1</fullName>
    </submittedName>
</protein>
<accession>A0ABM8V0L8</accession>
<name>A0ABM8V0L8_THEXY</name>
<reference evidence="1 2" key="1">
    <citation type="submission" date="2021-04" db="EMBL/GenBank/DDBJ databases">
        <authorList>
            <person name="Rakotoarivonina H."/>
        </authorList>
    </citation>
    <scope>NUCLEOTIDE SEQUENCE [LARGE SCALE GENOMIC DNA]</scope>
    <source>
        <strain evidence="1 2">XE</strain>
    </source>
</reference>
<dbReference type="Pfam" id="PF00756">
    <property type="entry name" value="Esterase"/>
    <property type="match status" value="1"/>
</dbReference>
<dbReference type="Proteomes" id="UP000681526">
    <property type="component" value="Unassembled WGS sequence"/>
</dbReference>
<evidence type="ECO:0000313" key="2">
    <source>
        <dbReference type="Proteomes" id="UP000681526"/>
    </source>
</evidence>
<dbReference type="PANTHER" id="PTHR48098:SF1">
    <property type="entry name" value="DIACYLGLYCEROL ACYLTRANSFERASE_MYCOLYLTRANSFERASE AG85A"/>
    <property type="match status" value="1"/>
</dbReference>
<comment type="caution">
    <text evidence="1">The sequence shown here is derived from an EMBL/GenBank/DDBJ whole genome shotgun (WGS) entry which is preliminary data.</text>
</comment>
<gene>
    <name evidence="1" type="primary">txxe 726-CE1</name>
    <name evidence="1" type="ORF">TXXE_03150</name>
</gene>
<organism evidence="1 2">
    <name type="scientific">Thermobacillus xylanilyticus</name>
    <dbReference type="NCBI Taxonomy" id="76633"/>
    <lineage>
        <taxon>Bacteria</taxon>
        <taxon>Bacillati</taxon>
        <taxon>Bacillota</taxon>
        <taxon>Bacilli</taxon>
        <taxon>Bacillales</taxon>
        <taxon>Paenibacillaceae</taxon>
        <taxon>Thermobacillus</taxon>
    </lineage>
</organism>
<keyword evidence="2" id="KW-1185">Reference proteome</keyword>
<dbReference type="InterPro" id="IPR029058">
    <property type="entry name" value="AB_hydrolase_fold"/>
</dbReference>